<dbReference type="CDD" id="cd20623">
    <property type="entry name" value="CYP_unk"/>
    <property type="match status" value="1"/>
</dbReference>
<gene>
    <name evidence="3" type="ORF">JOF56_008959</name>
</gene>
<reference evidence="3 4" key="1">
    <citation type="submission" date="2021-03" db="EMBL/GenBank/DDBJ databases">
        <title>Sequencing the genomes of 1000 actinobacteria strains.</title>
        <authorList>
            <person name="Klenk H.-P."/>
        </authorList>
    </citation>
    <scope>NUCLEOTIDE SEQUENCE [LARGE SCALE GENOMIC DNA]</scope>
    <source>
        <strain evidence="3 4">DSM 46670</strain>
    </source>
</reference>
<dbReference type="Gene3D" id="1.10.630.10">
    <property type="entry name" value="Cytochrome P450"/>
    <property type="match status" value="1"/>
</dbReference>
<name>A0ABS4TVZ3_9PSEU</name>
<dbReference type="SUPFAM" id="SSF48264">
    <property type="entry name" value="Cytochrome P450"/>
    <property type="match status" value="1"/>
</dbReference>
<dbReference type="Proteomes" id="UP001519332">
    <property type="component" value="Unassembled WGS sequence"/>
</dbReference>
<proteinExistence type="inferred from homology"/>
<protein>
    <submittedName>
        <fullName evidence="3">Cytochrome P450</fullName>
    </submittedName>
</protein>
<accession>A0ABS4TVZ3</accession>
<evidence type="ECO:0000313" key="3">
    <source>
        <dbReference type="EMBL" id="MBP2328574.1"/>
    </source>
</evidence>
<keyword evidence="4" id="KW-1185">Reference proteome</keyword>
<evidence type="ECO:0000256" key="1">
    <source>
        <dbReference type="ARBA" id="ARBA00010617"/>
    </source>
</evidence>
<evidence type="ECO:0000256" key="2">
    <source>
        <dbReference type="SAM" id="MobiDB-lite"/>
    </source>
</evidence>
<sequence length="426" mass="46745">MTTPQHSPGTTAPFAGSPPPECPAHQQATPLYGPRFQNNPAQLYRDMRRQHGPVAPILLDGDMPAWLVLGYRELHEVTSNPQLYARDSRRWNAWDRVPADSPLLPIVGFQPSAMFTEGAEHRRRAGAISDVLAAVDQFELRRHCERLADKLIDTFAGSGEADLVNQYARPIPLLAVAWMFGLPESEASDLMRDMYITLDSREGAVEAHHRIYAGLRRLLDLRRENPGPDVPSRLLAHPEKLTDDEIVPDLSVVLFAAQQPTADWIGNTLRLMLTDNRFAITLSGGRGSVGQALNEVLWADTPTQNFAARWAARDTHLGGQRIQAGDLLVLSYAAANTDPQVQPGSFAGSDGNHAHMSFSHGEHGCPYPAHEAAEIISQTAVEVLLDRLPDVTLAVAANALVWRPSVWMRGLSALPVKFAPAYVARA</sequence>
<dbReference type="EMBL" id="JAGINW010000001">
    <property type="protein sequence ID" value="MBP2328574.1"/>
    <property type="molecule type" value="Genomic_DNA"/>
</dbReference>
<comment type="similarity">
    <text evidence="1">Belongs to the cytochrome P450 family.</text>
</comment>
<feature type="compositionally biased region" description="Polar residues" evidence="2">
    <location>
        <begin position="1"/>
        <end position="10"/>
    </location>
</feature>
<evidence type="ECO:0000313" key="4">
    <source>
        <dbReference type="Proteomes" id="UP001519332"/>
    </source>
</evidence>
<dbReference type="PANTHER" id="PTHR46696:SF1">
    <property type="entry name" value="CYTOCHROME P450 YJIB-RELATED"/>
    <property type="match status" value="1"/>
</dbReference>
<dbReference type="RefSeq" id="WP_372448309.1">
    <property type="nucleotide sequence ID" value="NZ_JAGINW010000001.1"/>
</dbReference>
<organism evidence="3 4">
    <name type="scientific">Kibdelosporangium banguiense</name>
    <dbReference type="NCBI Taxonomy" id="1365924"/>
    <lineage>
        <taxon>Bacteria</taxon>
        <taxon>Bacillati</taxon>
        <taxon>Actinomycetota</taxon>
        <taxon>Actinomycetes</taxon>
        <taxon>Pseudonocardiales</taxon>
        <taxon>Pseudonocardiaceae</taxon>
        <taxon>Kibdelosporangium</taxon>
    </lineage>
</organism>
<dbReference type="PANTHER" id="PTHR46696">
    <property type="entry name" value="P450, PUTATIVE (EUROFUNG)-RELATED"/>
    <property type="match status" value="1"/>
</dbReference>
<comment type="caution">
    <text evidence="3">The sequence shown here is derived from an EMBL/GenBank/DDBJ whole genome shotgun (WGS) entry which is preliminary data.</text>
</comment>
<dbReference type="InterPro" id="IPR036396">
    <property type="entry name" value="Cyt_P450_sf"/>
</dbReference>
<feature type="region of interest" description="Disordered" evidence="2">
    <location>
        <begin position="1"/>
        <end position="35"/>
    </location>
</feature>